<proteinExistence type="predicted"/>
<dbReference type="Pfam" id="PF13761">
    <property type="entry name" value="DUF4166"/>
    <property type="match status" value="1"/>
</dbReference>
<dbReference type="Gene3D" id="3.40.50.720">
    <property type="entry name" value="NAD(P)-binding Rossmann-like Domain"/>
    <property type="match status" value="1"/>
</dbReference>
<feature type="domain" description="Saccharopine dehydrogenase NADP binding" evidence="1">
    <location>
        <begin position="3"/>
        <end position="128"/>
    </location>
</feature>
<dbReference type="RefSeq" id="WP_183198699.1">
    <property type="nucleotide sequence ID" value="NZ_JACIEK010000001.1"/>
</dbReference>
<dbReference type="AlphaFoldDB" id="A0A7W6H2S3"/>
<dbReference type="InterPro" id="IPR005097">
    <property type="entry name" value="Sacchrp_dh_NADP-bd"/>
</dbReference>
<comment type="caution">
    <text evidence="3">The sequence shown here is derived from an EMBL/GenBank/DDBJ whole genome shotgun (WGS) entry which is preliminary data.</text>
</comment>
<accession>A0A7W6H2S3</accession>
<evidence type="ECO:0000259" key="2">
    <source>
        <dbReference type="Pfam" id="PF13761"/>
    </source>
</evidence>
<dbReference type="PANTHER" id="PTHR43796:SF2">
    <property type="entry name" value="CARBOXYNORSPERMIDINE SYNTHASE"/>
    <property type="match status" value="1"/>
</dbReference>
<sequence>MRVLILGGYGVFGGRLVELLQDVGDLELVLCGRSWERAQAFCASYRGIAHVEPLGLDRADILQALRSRRPDLVVDASGPFQDYGAHPYRVIEACIEAGVDYLDFADAADFVFGVSRFDAQAKAAGVVVLSGVSSFPVLTAAVLRRMAATMDIRVVEGGIAPSPYAGIGLNVMRAVLGYAGGPVKLLRAGQPFEGRGLTESRRFTVAVPGHLPLRNLRFSLVDVPDLQVLPPEHPSMTDIWMGAGPVPESLHRLLNLLAKARALFGLPALAPFATLFHAVLKRARFGAHRGGMFVSVSGSSGDRPVVRSWHLLAEGDDGPLIPSMAIEALIRKRLRGERPGVGARSAVHALELEDYEALFERRRIVSGFRDEGEGDTIYRAILGSAFQALPAALRDIHGASASRRWMGSADVTRGSGMIARLLCAAFRFPHAARNVPAIVTFSPTPAGELWTRRIGSRTFRSLQSAGTGRDRHLLVERFGVARFSIALVHEGSRLRFVPRRWSIGHIPMPGWLLPSGETFETERDGRFAFDVTIRVPIVGLVVAYRGTLTPEAATTDATGGGEIATVS</sequence>
<dbReference type="SUPFAM" id="SSF51735">
    <property type="entry name" value="NAD(P)-binding Rossmann-fold domains"/>
    <property type="match status" value="1"/>
</dbReference>
<dbReference type="EMBL" id="JACIEK010000001">
    <property type="protein sequence ID" value="MBB3997321.1"/>
    <property type="molecule type" value="Genomic_DNA"/>
</dbReference>
<dbReference type="Proteomes" id="UP000542776">
    <property type="component" value="Unassembled WGS sequence"/>
</dbReference>
<reference evidence="3 4" key="1">
    <citation type="submission" date="2020-08" db="EMBL/GenBank/DDBJ databases">
        <title>Genomic Encyclopedia of Type Strains, Phase IV (KMG-IV): sequencing the most valuable type-strain genomes for metagenomic binning, comparative biology and taxonomic classification.</title>
        <authorList>
            <person name="Goeker M."/>
        </authorList>
    </citation>
    <scope>NUCLEOTIDE SEQUENCE [LARGE SCALE GENOMIC DNA]</scope>
    <source>
        <strain evidence="3 4">DSM 102238</strain>
    </source>
</reference>
<evidence type="ECO:0000313" key="3">
    <source>
        <dbReference type="EMBL" id="MBB3997321.1"/>
    </source>
</evidence>
<dbReference type="PANTHER" id="PTHR43796">
    <property type="entry name" value="CARBOXYNORSPERMIDINE SYNTHASE"/>
    <property type="match status" value="1"/>
</dbReference>
<dbReference type="InterPro" id="IPR036291">
    <property type="entry name" value="NAD(P)-bd_dom_sf"/>
</dbReference>
<evidence type="ECO:0000259" key="1">
    <source>
        <dbReference type="Pfam" id="PF03435"/>
    </source>
</evidence>
<protein>
    <recommendedName>
        <fullName evidence="5">Saccharopine dehydrogenase</fullName>
    </recommendedName>
</protein>
<name>A0A7W6H2S3_9HYPH</name>
<evidence type="ECO:0008006" key="5">
    <source>
        <dbReference type="Google" id="ProtNLM"/>
    </source>
</evidence>
<dbReference type="Pfam" id="PF03435">
    <property type="entry name" value="Sacchrp_dh_NADP"/>
    <property type="match status" value="1"/>
</dbReference>
<gene>
    <name evidence="3" type="ORF">GGR04_001142</name>
</gene>
<evidence type="ECO:0000313" key="4">
    <source>
        <dbReference type="Proteomes" id="UP000542776"/>
    </source>
</evidence>
<dbReference type="InterPro" id="IPR025311">
    <property type="entry name" value="DUF4166"/>
</dbReference>
<feature type="domain" description="DUF4166" evidence="2">
    <location>
        <begin position="389"/>
        <end position="548"/>
    </location>
</feature>
<organism evidence="3 4">
    <name type="scientific">Aureimonas pseudogalii</name>
    <dbReference type="NCBI Taxonomy" id="1744844"/>
    <lineage>
        <taxon>Bacteria</taxon>
        <taxon>Pseudomonadati</taxon>
        <taxon>Pseudomonadota</taxon>
        <taxon>Alphaproteobacteria</taxon>
        <taxon>Hyphomicrobiales</taxon>
        <taxon>Aurantimonadaceae</taxon>
        <taxon>Aureimonas</taxon>
    </lineage>
</organism>
<keyword evidence="4" id="KW-1185">Reference proteome</keyword>